<keyword evidence="10" id="KW-1185">Reference proteome</keyword>
<keyword evidence="3 6" id="KW-0812">Transmembrane</keyword>
<evidence type="ECO:0000256" key="3">
    <source>
        <dbReference type="ARBA" id="ARBA00022692"/>
    </source>
</evidence>
<feature type="transmembrane region" description="Helical" evidence="6">
    <location>
        <begin position="303"/>
        <end position="321"/>
    </location>
</feature>
<comment type="subcellular location">
    <subcellularLocation>
        <location evidence="1">Cell membrane</location>
        <topology evidence="1">Multi-pass membrane protein</topology>
    </subcellularLocation>
</comment>
<accession>A0A1H5Y795</accession>
<feature type="transmembrane region" description="Helical" evidence="6">
    <location>
        <begin position="165"/>
        <end position="181"/>
    </location>
</feature>
<dbReference type="Pfam" id="PF13726">
    <property type="entry name" value="Na_H_antiport_2"/>
    <property type="match status" value="1"/>
</dbReference>
<evidence type="ECO:0000313" key="9">
    <source>
        <dbReference type="EMBL" id="SEG19480.1"/>
    </source>
</evidence>
<evidence type="ECO:0000259" key="8">
    <source>
        <dbReference type="Pfam" id="PF13726"/>
    </source>
</evidence>
<evidence type="ECO:0000256" key="5">
    <source>
        <dbReference type="ARBA" id="ARBA00023136"/>
    </source>
</evidence>
<feature type="transmembrane region" description="Helical" evidence="6">
    <location>
        <begin position="232"/>
        <end position="255"/>
    </location>
</feature>
<organism evidence="9 10">
    <name type="scientific">Marinobacterium lutimaris</name>
    <dbReference type="NCBI Taxonomy" id="568106"/>
    <lineage>
        <taxon>Bacteria</taxon>
        <taxon>Pseudomonadati</taxon>
        <taxon>Pseudomonadota</taxon>
        <taxon>Gammaproteobacteria</taxon>
        <taxon>Oceanospirillales</taxon>
        <taxon>Oceanospirillaceae</taxon>
        <taxon>Marinobacterium</taxon>
    </lineage>
</organism>
<feature type="transmembrane region" description="Helical" evidence="6">
    <location>
        <begin position="15"/>
        <end position="32"/>
    </location>
</feature>
<evidence type="ECO:0008006" key="11">
    <source>
        <dbReference type="Google" id="ProtNLM"/>
    </source>
</evidence>
<dbReference type="Pfam" id="PF03553">
    <property type="entry name" value="Na_H_antiporter"/>
    <property type="match status" value="1"/>
</dbReference>
<evidence type="ECO:0000256" key="4">
    <source>
        <dbReference type="ARBA" id="ARBA00022989"/>
    </source>
</evidence>
<dbReference type="InterPro" id="IPR018461">
    <property type="entry name" value="Na/H_Antiport_NhaC-like_C"/>
</dbReference>
<feature type="transmembrane region" description="Helical" evidence="6">
    <location>
        <begin position="463"/>
        <end position="480"/>
    </location>
</feature>
<dbReference type="PANTHER" id="PTHR37821">
    <property type="entry name" value="AMINO ACID TRANSPORTER YUIF-RELATED"/>
    <property type="match status" value="1"/>
</dbReference>
<feature type="domain" description="Putative Na+/H+ antiporter N-terminal" evidence="8">
    <location>
        <begin position="43"/>
        <end position="126"/>
    </location>
</feature>
<feature type="transmembrane region" description="Helical" evidence="6">
    <location>
        <begin position="140"/>
        <end position="159"/>
    </location>
</feature>
<dbReference type="PANTHER" id="PTHR37821:SF1">
    <property type="entry name" value="AMINO ACID TRANSPORTER YUIF-RELATED"/>
    <property type="match status" value="1"/>
</dbReference>
<dbReference type="GO" id="GO:0005886">
    <property type="term" value="C:plasma membrane"/>
    <property type="evidence" value="ECO:0007669"/>
    <property type="project" value="UniProtKB-SubCell"/>
</dbReference>
<feature type="transmembrane region" description="Helical" evidence="6">
    <location>
        <begin position="397"/>
        <end position="422"/>
    </location>
</feature>
<evidence type="ECO:0000256" key="6">
    <source>
        <dbReference type="SAM" id="Phobius"/>
    </source>
</evidence>
<feature type="transmembrane region" description="Helical" evidence="6">
    <location>
        <begin position="371"/>
        <end position="390"/>
    </location>
</feature>
<dbReference type="InterPro" id="IPR032813">
    <property type="entry name" value="Na_H_antiport_N"/>
</dbReference>
<dbReference type="InterPro" id="IPR052576">
    <property type="entry name" value="AA_Transporter-Related"/>
</dbReference>
<dbReference type="OrthoDB" id="9772446at2"/>
<feature type="domain" description="Na+/H+ antiporter NhaC-like C-terminal" evidence="7">
    <location>
        <begin position="191"/>
        <end position="475"/>
    </location>
</feature>
<gene>
    <name evidence="9" type="ORF">SAMN05444390_1011634</name>
</gene>
<evidence type="ECO:0000256" key="1">
    <source>
        <dbReference type="ARBA" id="ARBA00004651"/>
    </source>
</evidence>
<keyword evidence="2" id="KW-1003">Cell membrane</keyword>
<keyword evidence="4 6" id="KW-1133">Transmembrane helix</keyword>
<feature type="transmembrane region" description="Helical" evidence="6">
    <location>
        <begin position="44"/>
        <end position="72"/>
    </location>
</feature>
<proteinExistence type="predicted"/>
<dbReference type="Proteomes" id="UP000236745">
    <property type="component" value="Unassembled WGS sequence"/>
</dbReference>
<dbReference type="EMBL" id="FNVQ01000001">
    <property type="protein sequence ID" value="SEG19480.1"/>
    <property type="molecule type" value="Genomic_DNA"/>
</dbReference>
<evidence type="ECO:0000259" key="7">
    <source>
        <dbReference type="Pfam" id="PF03553"/>
    </source>
</evidence>
<sequence length="481" mass="50159">MNHPLPSGDAANSGVSWSVVAIFTAIAAFLVYSTLIPDSLRLNAVLVSVLVMITLSLMRVNVVISLITSALLAGSISDHSIKETIDSFNTGIGGGAQIALSYAMLGAFAVAISKSGIPHMLADKLAAAVGKDEDPCHLGLVRYGVTAVLLIAAICSQNIVPIHIAFIPLLVPPLLFVMARLQMDRRLIACVLTFGLVTPYMLLPVGFGSIYLNEILLSSIQRSGMETDGISPLSAMAIPAIGMVLGLLVAVFISYRGKRDYDLSRIERTESTGAGYSAKTLIVAVIALAAAFVVQLLTESMVFGGMIGFLIFSLSGVLKWEEGDDAFVEGMKMMAMVGFIMIAAAGFAQVLRDSGDINSLVKTAAALVDGSRALAALAMLIVGLLITMGIGSSFSTVPIIAVIFVPLAIQLGFSPMAVVALVGTAGALGDAGSPASDSTLGPTAGLNVDGQHNHIWDTVVPTFLHYNLPLLIFGWIAAVIL</sequence>
<feature type="transmembrane region" description="Helical" evidence="6">
    <location>
        <begin position="276"/>
        <end position="297"/>
    </location>
</feature>
<dbReference type="RefSeq" id="WP_104002518.1">
    <property type="nucleotide sequence ID" value="NZ_FNVQ01000001.1"/>
</dbReference>
<feature type="transmembrane region" description="Helical" evidence="6">
    <location>
        <begin position="92"/>
        <end position="112"/>
    </location>
</feature>
<keyword evidence="5 6" id="KW-0472">Membrane</keyword>
<dbReference type="AlphaFoldDB" id="A0A1H5Y795"/>
<feature type="transmembrane region" description="Helical" evidence="6">
    <location>
        <begin position="333"/>
        <end position="351"/>
    </location>
</feature>
<protein>
    <recommendedName>
        <fullName evidence="11">Sodium:proton antiporter</fullName>
    </recommendedName>
</protein>
<name>A0A1H5Y795_9GAMM</name>
<evidence type="ECO:0000313" key="10">
    <source>
        <dbReference type="Proteomes" id="UP000236745"/>
    </source>
</evidence>
<feature type="transmembrane region" description="Helical" evidence="6">
    <location>
        <begin position="188"/>
        <end position="212"/>
    </location>
</feature>
<evidence type="ECO:0000256" key="2">
    <source>
        <dbReference type="ARBA" id="ARBA00022475"/>
    </source>
</evidence>
<reference evidence="9 10" key="1">
    <citation type="submission" date="2016-10" db="EMBL/GenBank/DDBJ databases">
        <authorList>
            <person name="de Groot N.N."/>
        </authorList>
    </citation>
    <scope>NUCLEOTIDE SEQUENCE [LARGE SCALE GENOMIC DNA]</scope>
    <source>
        <strain evidence="9 10">DSM 22012</strain>
    </source>
</reference>